<reference evidence="1" key="1">
    <citation type="submission" date="2021-02" db="EMBL/GenBank/DDBJ databases">
        <authorList>
            <person name="Nowell W R."/>
        </authorList>
    </citation>
    <scope>NUCLEOTIDE SEQUENCE</scope>
</reference>
<proteinExistence type="predicted"/>
<organism evidence="1 2">
    <name type="scientific">Adineta ricciae</name>
    <name type="common">Rotifer</name>
    <dbReference type="NCBI Taxonomy" id="249248"/>
    <lineage>
        <taxon>Eukaryota</taxon>
        <taxon>Metazoa</taxon>
        <taxon>Spiralia</taxon>
        <taxon>Gnathifera</taxon>
        <taxon>Rotifera</taxon>
        <taxon>Eurotatoria</taxon>
        <taxon>Bdelloidea</taxon>
        <taxon>Adinetida</taxon>
        <taxon>Adinetidae</taxon>
        <taxon>Adineta</taxon>
    </lineage>
</organism>
<evidence type="ECO:0000313" key="1">
    <source>
        <dbReference type="EMBL" id="CAF1687095.1"/>
    </source>
</evidence>
<accession>A0A816HHU6</accession>
<dbReference type="Proteomes" id="UP000663828">
    <property type="component" value="Unassembled WGS sequence"/>
</dbReference>
<dbReference type="AlphaFoldDB" id="A0A816HHU6"/>
<gene>
    <name evidence="1" type="ORF">XAT740_LOCUS62241</name>
</gene>
<evidence type="ECO:0000313" key="2">
    <source>
        <dbReference type="Proteomes" id="UP000663828"/>
    </source>
</evidence>
<keyword evidence="2" id="KW-1185">Reference proteome</keyword>
<comment type="caution">
    <text evidence="1">The sequence shown here is derived from an EMBL/GenBank/DDBJ whole genome shotgun (WGS) entry which is preliminary data.</text>
</comment>
<protein>
    <submittedName>
        <fullName evidence="1">Uncharacterized protein</fullName>
    </submittedName>
</protein>
<feature type="non-terminal residue" evidence="1">
    <location>
        <position position="1"/>
    </location>
</feature>
<name>A0A816HHU6_ADIRI</name>
<sequence length="97" mass="11511">LQKNYYCVYLKTMDICQLNELTDDMMNLSYEELYEFLKTTLNNDLFELFRIQANRDVFSLSSTTVDQLIEIFNFDILKLNPLKQKLGYVSTNGNLYL</sequence>
<dbReference type="EMBL" id="CAJNOR010017272">
    <property type="protein sequence ID" value="CAF1687095.1"/>
    <property type="molecule type" value="Genomic_DNA"/>
</dbReference>